<dbReference type="Proteomes" id="UP000177382">
    <property type="component" value="Unassembled WGS sequence"/>
</dbReference>
<dbReference type="GO" id="GO:0070402">
    <property type="term" value="F:NADPH binding"/>
    <property type="evidence" value="ECO:0007669"/>
    <property type="project" value="TreeGrafter"/>
</dbReference>
<dbReference type="Gene3D" id="3.30.1360.170">
    <property type="match status" value="2"/>
</dbReference>
<dbReference type="PANTHER" id="PTHR34934">
    <property type="entry name" value="FLAVIN-DEPENDENT THYMIDYLATE SYNTHASE"/>
    <property type="match status" value="1"/>
</dbReference>
<name>A0A1F7XJS3_9BACT</name>
<dbReference type="GO" id="GO:0050797">
    <property type="term" value="F:thymidylate synthase (FAD) activity"/>
    <property type="evidence" value="ECO:0007669"/>
    <property type="project" value="InterPro"/>
</dbReference>
<dbReference type="InterPro" id="IPR003669">
    <property type="entry name" value="Thymidylate_synthase_ThyX"/>
</dbReference>
<dbReference type="EMBL" id="MGFX01000006">
    <property type="protein sequence ID" value="OGM15294.1"/>
    <property type="molecule type" value="Genomic_DNA"/>
</dbReference>
<dbReference type="GO" id="GO:0004799">
    <property type="term" value="F:thymidylate synthase activity"/>
    <property type="evidence" value="ECO:0007669"/>
    <property type="project" value="TreeGrafter"/>
</dbReference>
<dbReference type="GO" id="GO:0006231">
    <property type="term" value="P:dTMP biosynthetic process"/>
    <property type="evidence" value="ECO:0007669"/>
    <property type="project" value="InterPro"/>
</dbReference>
<evidence type="ECO:0008006" key="3">
    <source>
        <dbReference type="Google" id="ProtNLM"/>
    </source>
</evidence>
<protein>
    <recommendedName>
        <fullName evidence="3">Thymidylate synthase complementing protein ThyX</fullName>
    </recommendedName>
</protein>
<comment type="caution">
    <text evidence="1">The sequence shown here is derived from an EMBL/GenBank/DDBJ whole genome shotgun (WGS) entry which is preliminary data.</text>
</comment>
<evidence type="ECO:0000313" key="1">
    <source>
        <dbReference type="EMBL" id="OGM15294.1"/>
    </source>
</evidence>
<accession>A0A1F7XJS3</accession>
<reference evidence="1 2" key="1">
    <citation type="journal article" date="2016" name="Nat. Commun.">
        <title>Thousands of microbial genomes shed light on interconnected biogeochemical processes in an aquifer system.</title>
        <authorList>
            <person name="Anantharaman K."/>
            <person name="Brown C.T."/>
            <person name="Hug L.A."/>
            <person name="Sharon I."/>
            <person name="Castelle C.J."/>
            <person name="Probst A.J."/>
            <person name="Thomas B.C."/>
            <person name="Singh A."/>
            <person name="Wilkins M.J."/>
            <person name="Karaoz U."/>
            <person name="Brodie E.L."/>
            <person name="Williams K.H."/>
            <person name="Hubbard S.S."/>
            <person name="Banfield J.F."/>
        </authorList>
    </citation>
    <scope>NUCLEOTIDE SEQUENCE [LARGE SCALE GENOMIC DNA]</scope>
</reference>
<evidence type="ECO:0000313" key="2">
    <source>
        <dbReference type="Proteomes" id="UP000177382"/>
    </source>
</evidence>
<dbReference type="AlphaFoldDB" id="A0A1F7XJS3"/>
<dbReference type="STRING" id="1802485.A2V97_01535"/>
<dbReference type="Pfam" id="PF02511">
    <property type="entry name" value="Thy1"/>
    <property type="match status" value="2"/>
</dbReference>
<dbReference type="PANTHER" id="PTHR34934:SF1">
    <property type="entry name" value="FLAVIN-DEPENDENT THYMIDYLATE SYNTHASE"/>
    <property type="match status" value="1"/>
</dbReference>
<dbReference type="CDD" id="cd20175">
    <property type="entry name" value="ThyX"/>
    <property type="match status" value="1"/>
</dbReference>
<dbReference type="SUPFAM" id="SSF69796">
    <property type="entry name" value="Thymidylate synthase-complementing protein Thy1"/>
    <property type="match status" value="2"/>
</dbReference>
<gene>
    <name evidence="1" type="ORF">A2V97_01535</name>
</gene>
<dbReference type="PROSITE" id="PS51331">
    <property type="entry name" value="THYX"/>
    <property type="match status" value="2"/>
</dbReference>
<organism evidence="1 2">
    <name type="scientific">Candidatus Woesebacteria bacterium RBG_16_42_24</name>
    <dbReference type="NCBI Taxonomy" id="1802485"/>
    <lineage>
        <taxon>Bacteria</taxon>
        <taxon>Candidatus Woeseibacteriota</taxon>
    </lineage>
</organism>
<proteinExistence type="predicted"/>
<sequence>MSVDLSPEQRGFPETTFEAPEMKVYPLGFTPSVKQHLRESGVIPTQGETSDFGNVGLLTEEEIAVVLAKVSRNPGGFLEIAKTVDEEGASQFHQKWVVSIEGYGHASVAEHAMLHMAVENVSSLAGDEVTNNRLASYTEFSARFKGRQNVGRYTPESVAAHPDLLRMWNTVHERLFSLNDRLMELGLSYIRSEDGRKKQPERRADGAKGVKTVSDQFKNLMPASRLTSIGVTTNAREAEHIVRKMLSSPYPEVQRLGARFKQECLNVAPTLVKYANRNDYLVLTREAIEFLARNRREDTGYPEITEKGQLVRLVGHDPDAEDKFIAAALYAKSPGQTLEQLLLQVKGLDESRKRQIFEHVLGNLGKHDAPIRMLEFAGDYQIEVSGMTYGDWREWKRHRIETYDTKDLSVTYGFMNPPLAEEMDESQDFQYRGSVDAVKAVMDDVGELYLAVKKIDPLAAHYCVTRLHYRPAIVKMNPREAFHLISLRTGPTAHPFIRRLAWAFYDEIKKVHPLFAEHLGRRLYSQDRPSRDFNWTY</sequence>
<dbReference type="GO" id="GO:0050660">
    <property type="term" value="F:flavin adenine dinucleotide binding"/>
    <property type="evidence" value="ECO:0007669"/>
    <property type="project" value="InterPro"/>
</dbReference>
<dbReference type="InterPro" id="IPR036098">
    <property type="entry name" value="Thymidylate_synthase_ThyX_sf"/>
</dbReference>